<evidence type="ECO:0000313" key="3">
    <source>
        <dbReference type="Proteomes" id="UP000015348"/>
    </source>
</evidence>
<dbReference type="NCBIfam" id="TIGR02167">
    <property type="entry name" value="Liste_lipo_26"/>
    <property type="match status" value="4"/>
</dbReference>
<evidence type="ECO:0008006" key="4">
    <source>
        <dbReference type="Google" id="ProtNLM"/>
    </source>
</evidence>
<dbReference type="RefSeq" id="WP_004430184.1">
    <property type="nucleotide sequence ID" value="NZ_AORK01000031.1"/>
</dbReference>
<dbReference type="Proteomes" id="UP000015348">
    <property type="component" value="Unassembled WGS sequence"/>
</dbReference>
<dbReference type="InterPro" id="IPR011889">
    <property type="entry name" value="Liste_lipo_26"/>
</dbReference>
<dbReference type="PATRIC" id="fig|1188240.3.peg.712"/>
<proteinExistence type="predicted"/>
<keyword evidence="1" id="KW-0812">Transmembrane</keyword>
<feature type="transmembrane region" description="Helical" evidence="1">
    <location>
        <begin position="7"/>
        <end position="32"/>
    </location>
</feature>
<gene>
    <name evidence="2" type="ORF">MYEA_7160</name>
</gene>
<keyword evidence="1" id="KW-0472">Membrane</keyword>
<protein>
    <recommendedName>
        <fullName evidence="4">PARCEL domain-containing protein</fullName>
    </recommendedName>
</protein>
<keyword evidence="1" id="KW-1133">Transmembrane helix</keyword>
<name>S6G882_9MOLU</name>
<organism evidence="2 3">
    <name type="scientific">Mycoplasma yeatsii 13926</name>
    <dbReference type="NCBI Taxonomy" id="1188240"/>
    <lineage>
        <taxon>Bacteria</taxon>
        <taxon>Bacillati</taxon>
        <taxon>Mycoplasmatota</taxon>
        <taxon>Mollicutes</taxon>
        <taxon>Mycoplasmataceae</taxon>
        <taxon>Mycoplasma</taxon>
    </lineage>
</organism>
<evidence type="ECO:0000313" key="2">
    <source>
        <dbReference type="EMBL" id="EOA06935.1"/>
    </source>
</evidence>
<dbReference type="AlphaFoldDB" id="S6G882"/>
<dbReference type="eggNOG" id="COG3291">
    <property type="taxonomic scope" value="Bacteria"/>
</dbReference>
<accession>S6G882</accession>
<evidence type="ECO:0000256" key="1">
    <source>
        <dbReference type="SAM" id="Phobius"/>
    </source>
</evidence>
<dbReference type="EMBL" id="AORK01000031">
    <property type="protein sequence ID" value="EOA06935.1"/>
    <property type="molecule type" value="Genomic_DNA"/>
</dbReference>
<reference evidence="2 3" key="1">
    <citation type="journal article" date="2013" name="Genome Announc.">
        <title>Draft Genome Sequences of Mycoplasma auris and Mycoplasma yeatsii, Two Species of the Ear Canal of Caprinae.</title>
        <authorList>
            <person name="Dordet-Frisoni E."/>
            <person name="Baranowski E."/>
            <person name="Barre A."/>
            <person name="Blanchard A."/>
            <person name="Breton M."/>
            <person name="Couture C."/>
            <person name="Dupuy V."/>
            <person name="Gaurivaud P."/>
            <person name="Jacob D."/>
            <person name="Lemaitre C."/>
            <person name="Manso-Silvan L."/>
            <person name="Nikolski M."/>
            <person name="Nouvel L.X."/>
            <person name="Poumarat F."/>
            <person name="Sirand-Pugnet P."/>
            <person name="Thebault P."/>
            <person name="Theil S."/>
            <person name="Thiaucourt F."/>
            <person name="Citti C."/>
            <person name="Tardy F."/>
        </authorList>
    </citation>
    <scope>NUCLEOTIDE SEQUENCE [LARGE SCALE GENOMIC DNA]</scope>
    <source>
        <strain evidence="2 3">13926</strain>
    </source>
</reference>
<comment type="caution">
    <text evidence="2">The sequence shown here is derived from an EMBL/GenBank/DDBJ whole genome shotgun (WGS) entry which is preliminary data.</text>
</comment>
<dbReference type="InterPro" id="IPR005046">
    <property type="entry name" value="DUF285"/>
</dbReference>
<dbReference type="Pfam" id="PF03382">
    <property type="entry name" value="DUF285"/>
    <property type="match status" value="1"/>
</dbReference>
<sequence>MKLTKKMIPIIGATVIGSAGLVGAGFGAGIWYSQPKTKIKDLSSLISNKSLGELDESIKNNKEKIIELIKEKNPNLDPTKVEFDIQDDKVIVKPKVGDKTYKGEVEIGFLLTTIDIKTLVEQADLGELDESYKDNKQKIIELIKEKNPNLDIEKVSFDIQGDKVIVTPKSDNKTYKGQAEIIFKIVSEKQAIINKIKSIWDSEFKDRFVDETLTSKFGSVNYGKSLTNETLLKSVTRRLKANDLNVSISKGEDSIDDGDWNKTKISQESQNFKIKYDDEIISLDFGEFNNLQTKFKDDNFEEIIEIGYFISPTDGLFTAIFMDSKSIDKQTQEKQKASLKKVPKILPNLIESLKYAFYGFSAQEIEGIENWNTENITDMSHMFERAEKFDHDISSWNTKNVQNMASMFWRAENFNQDIADWDTGHVTNMSSMFRGTKEFDQDISRWKVSNVTDMNSMFVGAKKFNRNITNWDVRKVDKYGLFKNDSVLEEKNIPEKFREKK</sequence>